<dbReference type="Pfam" id="PF19054">
    <property type="entry name" value="DUF5753"/>
    <property type="match status" value="1"/>
</dbReference>
<dbReference type="RefSeq" id="WP_102921497.1">
    <property type="nucleotide sequence ID" value="NZ_JACHJF010000041.1"/>
</dbReference>
<name>A0A2N8NNH6_STREU</name>
<dbReference type="Pfam" id="PF13560">
    <property type="entry name" value="HTH_31"/>
    <property type="match status" value="1"/>
</dbReference>
<evidence type="ECO:0000313" key="2">
    <source>
        <dbReference type="EMBL" id="MBB5123090.1"/>
    </source>
</evidence>
<proteinExistence type="predicted"/>
<feature type="domain" description="DUF5753" evidence="1">
    <location>
        <begin position="103"/>
        <end position="280"/>
    </location>
</feature>
<dbReference type="AlphaFoldDB" id="A0A2N8NNH6"/>
<evidence type="ECO:0000313" key="5">
    <source>
        <dbReference type="Proteomes" id="UP000528608"/>
    </source>
</evidence>
<dbReference type="EMBL" id="JACHJF010000041">
    <property type="protein sequence ID" value="MBB5123090.1"/>
    <property type="molecule type" value="Genomic_DNA"/>
</dbReference>
<gene>
    <name evidence="3" type="ORF">AF335_28965</name>
    <name evidence="2" type="ORF">FHS36_006567</name>
</gene>
<sequence>MALNTAAMVARRRFGQALKEARSAAGVVQADATRAIGRKTVDRISQIERGMSWPKGEELDTLAELYGLDAVQCMRLATMLHEGQAIKGTWWTQYEDEFPESLMQFIAYEDAAQRIVTCAGSLIPGILQTAEYARSISEAILKTYASTGFLDRSVEIRAKRRQIITRKQPPLLEIILGEGAVRQQVGGASVMMRQLDSLIADGQRRNVSIRVIPMDARATVAYMFTSFEFSGADEKPVVAFDAMNGLSFRKKSGDVRSIRGYLNAMREISASPLDSLDLLRAIRKELDSA</sequence>
<dbReference type="CDD" id="cd00093">
    <property type="entry name" value="HTH_XRE"/>
    <property type="match status" value="1"/>
</dbReference>
<accession>A0A2N8NNH6</accession>
<dbReference type="InterPro" id="IPR001387">
    <property type="entry name" value="Cro/C1-type_HTH"/>
</dbReference>
<dbReference type="InterPro" id="IPR010982">
    <property type="entry name" value="Lambda_DNA-bd_dom_sf"/>
</dbReference>
<reference evidence="2 5" key="3">
    <citation type="submission" date="2020-08" db="EMBL/GenBank/DDBJ databases">
        <title>Genomic Encyclopedia of Type Strains, Phase III (KMG-III): the genomes of soil and plant-associated and newly described type strains.</title>
        <authorList>
            <person name="Whitman W."/>
        </authorList>
    </citation>
    <scope>NUCLEOTIDE SEQUENCE [LARGE SCALE GENOMIC DNA]</scope>
    <source>
        <strain evidence="2 5">CECT 3259</strain>
    </source>
</reference>
<dbReference type="OrthoDB" id="4165085at2"/>
<dbReference type="InterPro" id="IPR043917">
    <property type="entry name" value="DUF5753"/>
</dbReference>
<dbReference type="SUPFAM" id="SSF47413">
    <property type="entry name" value="lambda repressor-like DNA-binding domains"/>
    <property type="match status" value="1"/>
</dbReference>
<dbReference type="GO" id="GO:0003677">
    <property type="term" value="F:DNA binding"/>
    <property type="evidence" value="ECO:0007669"/>
    <property type="project" value="InterPro"/>
</dbReference>
<comment type="caution">
    <text evidence="3">The sequence shown here is derived from an EMBL/GenBank/DDBJ whole genome shotgun (WGS) entry which is preliminary data.</text>
</comment>
<dbReference type="EMBL" id="LGUI01000012">
    <property type="protein sequence ID" value="PNE30315.1"/>
    <property type="molecule type" value="Genomic_DNA"/>
</dbReference>
<evidence type="ECO:0000313" key="3">
    <source>
        <dbReference type="EMBL" id="PNE30315.1"/>
    </source>
</evidence>
<organism evidence="3 4">
    <name type="scientific">Streptomyces eurocidicus</name>
    <name type="common">Streptoverticillium eurocidicus</name>
    <dbReference type="NCBI Taxonomy" id="66423"/>
    <lineage>
        <taxon>Bacteria</taxon>
        <taxon>Bacillati</taxon>
        <taxon>Actinomycetota</taxon>
        <taxon>Actinomycetes</taxon>
        <taxon>Kitasatosporales</taxon>
        <taxon>Streptomycetaceae</taxon>
        <taxon>Streptomyces</taxon>
    </lineage>
</organism>
<dbReference type="Gene3D" id="1.10.260.40">
    <property type="entry name" value="lambda repressor-like DNA-binding domains"/>
    <property type="match status" value="1"/>
</dbReference>
<evidence type="ECO:0000259" key="1">
    <source>
        <dbReference type="Pfam" id="PF19054"/>
    </source>
</evidence>
<evidence type="ECO:0000313" key="4">
    <source>
        <dbReference type="Proteomes" id="UP000235945"/>
    </source>
</evidence>
<protein>
    <submittedName>
        <fullName evidence="2">Transcriptional regulator with XRE-family HTH domain</fullName>
    </submittedName>
</protein>
<keyword evidence="4" id="KW-1185">Reference proteome</keyword>
<dbReference type="Proteomes" id="UP000528608">
    <property type="component" value="Unassembled WGS sequence"/>
</dbReference>
<dbReference type="Proteomes" id="UP000235945">
    <property type="component" value="Unassembled WGS sequence"/>
</dbReference>
<reference evidence="3" key="1">
    <citation type="submission" date="2015-07" db="EMBL/GenBank/DDBJ databases">
        <authorList>
            <person name="Noorani M."/>
        </authorList>
    </citation>
    <scope>NUCLEOTIDE SEQUENCE [LARGE SCALE GENOMIC DNA]</scope>
    <source>
        <strain evidence="3">ATCC 27428</strain>
    </source>
</reference>
<reference evidence="4" key="2">
    <citation type="submission" date="2015-07" db="EMBL/GenBank/DDBJ databases">
        <authorList>
            <person name="Graham D.E."/>
            <person name="Giannone R.J."/>
            <person name="Gulvik C.A."/>
            <person name="Hettich R.L."/>
            <person name="Klingeman D.M."/>
            <person name="Mahan K.M."/>
            <person name="Parry R.J."/>
            <person name="Spain J.C."/>
        </authorList>
    </citation>
    <scope>NUCLEOTIDE SEQUENCE [LARGE SCALE GENOMIC DNA]</scope>
    <source>
        <strain evidence="4">ATCC 27428</strain>
    </source>
</reference>